<protein>
    <submittedName>
        <fullName evidence="2">Uncharacterized protein</fullName>
    </submittedName>
</protein>
<keyword evidence="1" id="KW-1133">Transmembrane helix</keyword>
<keyword evidence="1" id="KW-0472">Membrane</keyword>
<sequence length="72" mass="8077">MGGGNLLDPSATLVRISPESDRNFQNLVLLNVVLFVLNWPVLFINPSPQFSNFLFLFLLCININYTHTLASP</sequence>
<feature type="transmembrane region" description="Helical" evidence="1">
    <location>
        <begin position="24"/>
        <end position="44"/>
    </location>
</feature>
<evidence type="ECO:0000313" key="3">
    <source>
        <dbReference type="Proteomes" id="UP001229421"/>
    </source>
</evidence>
<gene>
    <name evidence="2" type="ORF">QVD17_11157</name>
</gene>
<proteinExistence type="predicted"/>
<evidence type="ECO:0000256" key="1">
    <source>
        <dbReference type="SAM" id="Phobius"/>
    </source>
</evidence>
<keyword evidence="3" id="KW-1185">Reference proteome</keyword>
<evidence type="ECO:0000313" key="2">
    <source>
        <dbReference type="EMBL" id="KAK1434238.1"/>
    </source>
</evidence>
<accession>A0AAD8P5F8</accession>
<name>A0AAD8P5F8_TARER</name>
<dbReference type="Proteomes" id="UP001229421">
    <property type="component" value="Unassembled WGS sequence"/>
</dbReference>
<comment type="caution">
    <text evidence="2">The sequence shown here is derived from an EMBL/GenBank/DDBJ whole genome shotgun (WGS) entry which is preliminary data.</text>
</comment>
<keyword evidence="1" id="KW-0812">Transmembrane</keyword>
<dbReference type="EMBL" id="JAUHHV010000002">
    <property type="protein sequence ID" value="KAK1434238.1"/>
    <property type="molecule type" value="Genomic_DNA"/>
</dbReference>
<organism evidence="2 3">
    <name type="scientific">Tagetes erecta</name>
    <name type="common">African marigold</name>
    <dbReference type="NCBI Taxonomy" id="13708"/>
    <lineage>
        <taxon>Eukaryota</taxon>
        <taxon>Viridiplantae</taxon>
        <taxon>Streptophyta</taxon>
        <taxon>Embryophyta</taxon>
        <taxon>Tracheophyta</taxon>
        <taxon>Spermatophyta</taxon>
        <taxon>Magnoliopsida</taxon>
        <taxon>eudicotyledons</taxon>
        <taxon>Gunneridae</taxon>
        <taxon>Pentapetalae</taxon>
        <taxon>asterids</taxon>
        <taxon>campanulids</taxon>
        <taxon>Asterales</taxon>
        <taxon>Asteraceae</taxon>
        <taxon>Asteroideae</taxon>
        <taxon>Heliantheae alliance</taxon>
        <taxon>Tageteae</taxon>
        <taxon>Tagetes</taxon>
    </lineage>
</organism>
<feature type="transmembrane region" description="Helical" evidence="1">
    <location>
        <begin position="50"/>
        <end position="70"/>
    </location>
</feature>
<dbReference type="AlphaFoldDB" id="A0AAD8P5F8"/>
<reference evidence="2" key="1">
    <citation type="journal article" date="2023" name="bioRxiv">
        <title>Improved chromosome-level genome assembly for marigold (Tagetes erecta).</title>
        <authorList>
            <person name="Jiang F."/>
            <person name="Yuan L."/>
            <person name="Wang S."/>
            <person name="Wang H."/>
            <person name="Xu D."/>
            <person name="Wang A."/>
            <person name="Fan W."/>
        </authorList>
    </citation>
    <scope>NUCLEOTIDE SEQUENCE</scope>
    <source>
        <strain evidence="2">WSJ</strain>
        <tissue evidence="2">Leaf</tissue>
    </source>
</reference>